<dbReference type="OrthoDB" id="5772019at2"/>
<gene>
    <name evidence="2" type="ORF">SOCE26_088420</name>
</gene>
<evidence type="ECO:0000313" key="2">
    <source>
        <dbReference type="EMBL" id="AUX47323.1"/>
    </source>
</evidence>
<organism evidence="2 3">
    <name type="scientific">Sorangium cellulosum</name>
    <name type="common">Polyangium cellulosum</name>
    <dbReference type="NCBI Taxonomy" id="56"/>
    <lineage>
        <taxon>Bacteria</taxon>
        <taxon>Pseudomonadati</taxon>
        <taxon>Myxococcota</taxon>
        <taxon>Polyangia</taxon>
        <taxon>Polyangiales</taxon>
        <taxon>Polyangiaceae</taxon>
        <taxon>Sorangium</taxon>
    </lineage>
</organism>
<feature type="compositionally biased region" description="Polar residues" evidence="1">
    <location>
        <begin position="38"/>
        <end position="48"/>
    </location>
</feature>
<feature type="compositionally biased region" description="Acidic residues" evidence="1">
    <location>
        <begin position="54"/>
        <end position="66"/>
    </location>
</feature>
<reference evidence="2 3" key="1">
    <citation type="submission" date="2015-09" db="EMBL/GenBank/DDBJ databases">
        <title>Sorangium comparison.</title>
        <authorList>
            <person name="Zaburannyi N."/>
            <person name="Bunk B."/>
            <person name="Overmann J."/>
            <person name="Mueller R."/>
        </authorList>
    </citation>
    <scope>NUCLEOTIDE SEQUENCE [LARGE SCALE GENOMIC DNA]</scope>
    <source>
        <strain evidence="2 3">So ce26</strain>
    </source>
</reference>
<accession>A0A2L0F711</accession>
<evidence type="ECO:0000313" key="3">
    <source>
        <dbReference type="Proteomes" id="UP000238348"/>
    </source>
</evidence>
<sequence>MIRDAVVDEVRAIRDELAKECGYDIHKLFESFRHLEASSATNHASSAPRSGDPETAEQIDPADEEQSTPAPRR</sequence>
<evidence type="ECO:0000256" key="1">
    <source>
        <dbReference type="SAM" id="MobiDB-lite"/>
    </source>
</evidence>
<dbReference type="RefSeq" id="WP_159397853.1">
    <property type="nucleotide sequence ID" value="NZ_CP012673.1"/>
</dbReference>
<proteinExistence type="predicted"/>
<dbReference type="Proteomes" id="UP000238348">
    <property type="component" value="Chromosome"/>
</dbReference>
<feature type="region of interest" description="Disordered" evidence="1">
    <location>
        <begin position="37"/>
        <end position="73"/>
    </location>
</feature>
<name>A0A2L0F711_SORCE</name>
<protein>
    <submittedName>
        <fullName evidence="2">Uncharacterized protein</fullName>
    </submittedName>
</protein>
<dbReference type="AlphaFoldDB" id="A0A2L0F711"/>
<dbReference type="EMBL" id="CP012673">
    <property type="protein sequence ID" value="AUX47323.1"/>
    <property type="molecule type" value="Genomic_DNA"/>
</dbReference>